<evidence type="ECO:0000313" key="7">
    <source>
        <dbReference type="Proteomes" id="UP001438189"/>
    </source>
</evidence>
<dbReference type="PANTHER" id="PTHR43353:SF5">
    <property type="entry name" value="SUCCINATE-SEMIALDEHYDE DEHYDROGENASE, MITOCHONDRIAL"/>
    <property type="match status" value="1"/>
</dbReference>
<dbReference type="InterPro" id="IPR050740">
    <property type="entry name" value="Aldehyde_DH_Superfamily"/>
</dbReference>
<dbReference type="PROSITE" id="PS00687">
    <property type="entry name" value="ALDEHYDE_DEHYDR_GLU"/>
    <property type="match status" value="1"/>
</dbReference>
<sequence length="492" mass="52818">MAINDHILAKLKDTSLVTDRGFIAGEWIAVSERRKTFAVVNPANAEVIATLPDMGRVETIRAIEAAHQAQKNWAAKTGKERCYFLRRLYELVVANVDDLAVILTSEMGKPFNEAKGEVLYGASYIEWFAEEAKRIYGDTISGPQPGKRIIVLKQPIGVVAAITPWNFPIAMLARKLAPALAAGCAMVSKPAAETPLSALALAVLAERAGLPVGLFSVVPSTDSATIGEEFCANKLVRKLTFTGSTPVGKILMRQAADQVLKLGLELGGNAPFIVFDDADLDAAVEGAMVSKYRNNGQTCVCANRLYVQAGVYDAFAKKLAEKVAAMKVGDGFEPGVSAGPLISKKAIAKVEEHISDALEKGAKVAVGGKLDARGGLFFQPTILTGVTSEMKFAREETFGPVAPLFRFETEEQVIEMANDTEFGLASYFYAKDLSKVLRVAEALEYGMIGINTGLISTEVAPFGGIKQSGQGREGSKYGISEYLELKYICVDV</sequence>
<accession>A0ABD5LQW3</accession>
<evidence type="ECO:0000256" key="3">
    <source>
        <dbReference type="PROSITE-ProRule" id="PRU10007"/>
    </source>
</evidence>
<dbReference type="GO" id="GO:0016620">
    <property type="term" value="F:oxidoreductase activity, acting on the aldehyde or oxo group of donors, NAD or NADP as acceptor"/>
    <property type="evidence" value="ECO:0007669"/>
    <property type="project" value="UniProtKB-ARBA"/>
</dbReference>
<dbReference type="InterPro" id="IPR029510">
    <property type="entry name" value="Ald_DH_CS_GLU"/>
</dbReference>
<dbReference type="FunFam" id="3.40.605.10:FF:000005">
    <property type="entry name" value="Succinate-semialdehyde dehydrogenase I"/>
    <property type="match status" value="1"/>
</dbReference>
<dbReference type="InterPro" id="IPR016162">
    <property type="entry name" value="Ald_DH_N"/>
</dbReference>
<dbReference type="Gene3D" id="3.40.309.10">
    <property type="entry name" value="Aldehyde Dehydrogenase, Chain A, domain 2"/>
    <property type="match status" value="1"/>
</dbReference>
<comment type="caution">
    <text evidence="6">The sequence shown here is derived from an EMBL/GenBank/DDBJ whole genome shotgun (WGS) entry which is preliminary data.</text>
</comment>
<dbReference type="InterPro" id="IPR016161">
    <property type="entry name" value="Ald_DH/histidinol_DH"/>
</dbReference>
<dbReference type="AlphaFoldDB" id="A0ABD5LQW3"/>
<dbReference type="RefSeq" id="WP_353574534.1">
    <property type="nucleotide sequence ID" value="NZ_JBETME010000008.1"/>
</dbReference>
<dbReference type="InterPro" id="IPR015590">
    <property type="entry name" value="Aldehyde_DH_dom"/>
</dbReference>
<comment type="similarity">
    <text evidence="1 4">Belongs to the aldehyde dehydrogenase family.</text>
</comment>
<name>A0ABD5LQW3_AGRRD</name>
<dbReference type="Pfam" id="PF00171">
    <property type="entry name" value="Aldedh"/>
    <property type="match status" value="1"/>
</dbReference>
<evidence type="ECO:0000256" key="2">
    <source>
        <dbReference type="ARBA" id="ARBA00023002"/>
    </source>
</evidence>
<dbReference type="InterPro" id="IPR016163">
    <property type="entry name" value="Ald_DH_C"/>
</dbReference>
<dbReference type="PANTHER" id="PTHR43353">
    <property type="entry name" value="SUCCINATE-SEMIALDEHYDE DEHYDROGENASE, MITOCHONDRIAL"/>
    <property type="match status" value="1"/>
</dbReference>
<dbReference type="SUPFAM" id="SSF53720">
    <property type="entry name" value="ALDH-like"/>
    <property type="match status" value="1"/>
</dbReference>
<protein>
    <submittedName>
        <fullName evidence="6">NAD-dependent succinate-semialdehyde dehydrogenase</fullName>
        <ecNumber evidence="6">1.2.1.-</ecNumber>
    </submittedName>
</protein>
<dbReference type="CDD" id="cd07103">
    <property type="entry name" value="ALDH_F5_SSADH_GabD"/>
    <property type="match status" value="1"/>
</dbReference>
<keyword evidence="2 4" id="KW-0560">Oxidoreductase</keyword>
<dbReference type="PROSITE" id="PS00070">
    <property type="entry name" value="ALDEHYDE_DEHYDR_CYS"/>
    <property type="match status" value="1"/>
</dbReference>
<feature type="domain" description="Aldehyde dehydrogenase" evidence="5">
    <location>
        <begin position="31"/>
        <end position="488"/>
    </location>
</feature>
<dbReference type="EMBL" id="JBETME010000008">
    <property type="protein sequence ID" value="MES4992591.1"/>
    <property type="molecule type" value="Genomic_DNA"/>
</dbReference>
<evidence type="ECO:0000256" key="4">
    <source>
        <dbReference type="RuleBase" id="RU003345"/>
    </source>
</evidence>
<dbReference type="InterPro" id="IPR016160">
    <property type="entry name" value="Ald_DH_CS_CYS"/>
</dbReference>
<dbReference type="Gene3D" id="3.40.605.10">
    <property type="entry name" value="Aldehyde Dehydrogenase, Chain A, domain 1"/>
    <property type="match status" value="1"/>
</dbReference>
<dbReference type="Proteomes" id="UP001438189">
    <property type="component" value="Unassembled WGS sequence"/>
</dbReference>
<dbReference type="NCBIfam" id="TIGR01780">
    <property type="entry name" value="SSADH"/>
    <property type="match status" value="1"/>
</dbReference>
<evidence type="ECO:0000259" key="5">
    <source>
        <dbReference type="Pfam" id="PF00171"/>
    </source>
</evidence>
<dbReference type="EC" id="1.2.1.-" evidence="6"/>
<reference evidence="6 7" key="1">
    <citation type="submission" date="2024-06" db="EMBL/GenBank/DDBJ databases">
        <title>Genome sequencing of Agrobacterium spp. from tobacco in Serbia.</title>
        <authorList>
            <person name="Ilicic R.J."/>
            <person name="Studholme D.J."/>
            <person name="Jelusic A."/>
            <person name="Barac G."/>
            <person name="Bagi F."/>
            <person name="Popovic Milovanovic T."/>
        </authorList>
    </citation>
    <scope>NUCLEOTIDE SEQUENCE [LARGE SCALE GENOMIC DNA]</scope>
    <source>
        <strain evidence="6 7">DA1</strain>
    </source>
</reference>
<dbReference type="FunFam" id="3.40.309.10:FF:000004">
    <property type="entry name" value="Succinate-semialdehyde dehydrogenase I"/>
    <property type="match status" value="1"/>
</dbReference>
<gene>
    <name evidence="6" type="ORF">ABVB70_19925</name>
</gene>
<evidence type="ECO:0000256" key="1">
    <source>
        <dbReference type="ARBA" id="ARBA00009986"/>
    </source>
</evidence>
<proteinExistence type="inferred from homology"/>
<feature type="active site" evidence="3">
    <location>
        <position position="265"/>
    </location>
</feature>
<dbReference type="InterPro" id="IPR010102">
    <property type="entry name" value="Succ_semiAld_DH"/>
</dbReference>
<evidence type="ECO:0000313" key="6">
    <source>
        <dbReference type="EMBL" id="MES4992591.1"/>
    </source>
</evidence>
<organism evidence="6 7">
    <name type="scientific">Agrobacterium radiobacter</name>
    <dbReference type="NCBI Taxonomy" id="362"/>
    <lineage>
        <taxon>Bacteria</taxon>
        <taxon>Pseudomonadati</taxon>
        <taxon>Pseudomonadota</taxon>
        <taxon>Alphaproteobacteria</taxon>
        <taxon>Hyphomicrobiales</taxon>
        <taxon>Rhizobiaceae</taxon>
        <taxon>Rhizobium/Agrobacterium group</taxon>
        <taxon>Agrobacterium</taxon>
        <taxon>Agrobacterium tumefaciens complex</taxon>
    </lineage>
</organism>